<reference evidence="2 3" key="1">
    <citation type="submission" date="2016-07" db="EMBL/GenBank/DDBJ databases">
        <title>Pervasive Adenine N6-methylation of Active Genes in Fungi.</title>
        <authorList>
            <consortium name="DOE Joint Genome Institute"/>
            <person name="Mondo S.J."/>
            <person name="Dannebaum R.O."/>
            <person name="Kuo R.C."/>
            <person name="Labutti K."/>
            <person name="Haridas S."/>
            <person name="Kuo A."/>
            <person name="Salamov A."/>
            <person name="Ahrendt S.R."/>
            <person name="Lipzen A."/>
            <person name="Sullivan W."/>
            <person name="Andreopoulos W.B."/>
            <person name="Clum A."/>
            <person name="Lindquist E."/>
            <person name="Daum C."/>
            <person name="Ramamoorthy G.K."/>
            <person name="Gryganskyi A."/>
            <person name="Culley D."/>
            <person name="Magnuson J.K."/>
            <person name="James T.Y."/>
            <person name="O'Malley M.A."/>
            <person name="Stajich J.E."/>
            <person name="Spatafora J.W."/>
            <person name="Visel A."/>
            <person name="Grigoriev I.V."/>
        </authorList>
    </citation>
    <scope>NUCLEOTIDE SEQUENCE [LARGE SCALE GENOMIC DNA]</scope>
    <source>
        <strain evidence="2 3">62-1032</strain>
    </source>
</reference>
<feature type="signal peptide" evidence="1">
    <location>
        <begin position="1"/>
        <end position="18"/>
    </location>
</feature>
<protein>
    <submittedName>
        <fullName evidence="2">Uncharacterized protein</fullName>
    </submittedName>
</protein>
<name>A0A1Y2EVU2_9BASI</name>
<dbReference type="Proteomes" id="UP000193467">
    <property type="component" value="Unassembled WGS sequence"/>
</dbReference>
<organism evidence="2 3">
    <name type="scientific">Leucosporidium creatinivorum</name>
    <dbReference type="NCBI Taxonomy" id="106004"/>
    <lineage>
        <taxon>Eukaryota</taxon>
        <taxon>Fungi</taxon>
        <taxon>Dikarya</taxon>
        <taxon>Basidiomycota</taxon>
        <taxon>Pucciniomycotina</taxon>
        <taxon>Microbotryomycetes</taxon>
        <taxon>Leucosporidiales</taxon>
        <taxon>Leucosporidium</taxon>
    </lineage>
</organism>
<gene>
    <name evidence="2" type="ORF">BCR35DRAFT_353577</name>
</gene>
<evidence type="ECO:0000313" key="3">
    <source>
        <dbReference type="Proteomes" id="UP000193467"/>
    </source>
</evidence>
<evidence type="ECO:0000313" key="2">
    <source>
        <dbReference type="EMBL" id="ORY75678.1"/>
    </source>
</evidence>
<accession>A0A1Y2EVU2</accession>
<proteinExistence type="predicted"/>
<dbReference type="AlphaFoldDB" id="A0A1Y2EVU2"/>
<keyword evidence="3" id="KW-1185">Reference proteome</keyword>
<keyword evidence="1" id="KW-0732">Signal</keyword>
<dbReference type="InParanoid" id="A0A1Y2EVU2"/>
<evidence type="ECO:0000256" key="1">
    <source>
        <dbReference type="SAM" id="SignalP"/>
    </source>
</evidence>
<dbReference type="EMBL" id="MCGR01000037">
    <property type="protein sequence ID" value="ORY75678.1"/>
    <property type="molecule type" value="Genomic_DNA"/>
</dbReference>
<sequence length="149" mass="16099">AQVRTSALFFLLFTRVDSCSLSSSPTLALRILVAFISARRFYSIVPFTHRVSYTSSSNLEVHSSAQRAAASIHAPLSPFASTSAVEPWLSSLLRRRSQARRLVGTSLKGSRCSPSALPLPLRLKPSLRSESLLLPAGVASDARRCGSVK</sequence>
<comment type="caution">
    <text evidence="2">The sequence shown here is derived from an EMBL/GenBank/DDBJ whole genome shotgun (WGS) entry which is preliminary data.</text>
</comment>
<feature type="non-terminal residue" evidence="2">
    <location>
        <position position="1"/>
    </location>
</feature>
<feature type="chain" id="PRO_5011006878" evidence="1">
    <location>
        <begin position="19"/>
        <end position="149"/>
    </location>
</feature>